<dbReference type="EMBL" id="NAJO01000042">
    <property type="protein sequence ID" value="OQN98981.1"/>
    <property type="molecule type" value="Genomic_DNA"/>
</dbReference>
<feature type="region of interest" description="Disordered" evidence="1">
    <location>
        <begin position="271"/>
        <end position="290"/>
    </location>
</feature>
<feature type="transmembrane region" description="Helical" evidence="2">
    <location>
        <begin position="130"/>
        <end position="151"/>
    </location>
</feature>
<dbReference type="InParanoid" id="A0A1V8SJC5"/>
<keyword evidence="2" id="KW-0472">Membrane</keyword>
<keyword evidence="2" id="KW-0812">Transmembrane</keyword>
<protein>
    <recommendedName>
        <fullName evidence="3">Rhodopsin domain-containing protein</fullName>
    </recommendedName>
</protein>
<dbReference type="InterPro" id="IPR049326">
    <property type="entry name" value="Rhodopsin_dom_fungi"/>
</dbReference>
<name>A0A1V8SJC5_9PEZI</name>
<sequence length="290" mass="31509">MFVTAPSDSKITAFTPAHMATNTTLLIPSERNSGRKLFAAVRVWAKTQSQWHWADYVFLGGCAFCAAQCATICLAIGRYGFGAEVTVNGTGSKKALYASQILYILSVGTSRCSIALFLRNLSRDKKGTKVGVAVAAIALLWTVASVLAIAIRVDASGPWLSDSELFGRWVGVEVAAILVELTIWSFSIMLIWRLIMRVQKRIKLLLIFASRLLLIPAIILRLWRLGPSVYDNSTGAIVSVNILTQITFHEGVAIPGGGSTYWGALTNVSQMPQSKSEGTQGEQEEPNQAR</sequence>
<keyword evidence="5" id="KW-1185">Reference proteome</keyword>
<accession>A0A1V8SJC5</accession>
<dbReference type="STRING" id="1507870.A0A1V8SJC5"/>
<feature type="transmembrane region" description="Helical" evidence="2">
    <location>
        <begin position="56"/>
        <end position="77"/>
    </location>
</feature>
<evidence type="ECO:0000256" key="2">
    <source>
        <dbReference type="SAM" id="Phobius"/>
    </source>
</evidence>
<reference evidence="5" key="1">
    <citation type="submission" date="2017-03" db="EMBL/GenBank/DDBJ databases">
        <title>Genomes of endolithic fungi from Antarctica.</title>
        <authorList>
            <person name="Coleine C."/>
            <person name="Masonjones S."/>
            <person name="Stajich J.E."/>
        </authorList>
    </citation>
    <scope>NUCLEOTIDE SEQUENCE [LARGE SCALE GENOMIC DNA]</scope>
    <source>
        <strain evidence="5">CCFEE 5527</strain>
    </source>
</reference>
<dbReference type="PANTHER" id="PTHR39614">
    <property type="entry name" value="INTEGRAL MEMBRANE PROTEIN"/>
    <property type="match status" value="1"/>
</dbReference>
<keyword evidence="2" id="KW-1133">Transmembrane helix</keyword>
<organism evidence="4 5">
    <name type="scientific">Cryoendolithus antarcticus</name>
    <dbReference type="NCBI Taxonomy" id="1507870"/>
    <lineage>
        <taxon>Eukaryota</taxon>
        <taxon>Fungi</taxon>
        <taxon>Dikarya</taxon>
        <taxon>Ascomycota</taxon>
        <taxon>Pezizomycotina</taxon>
        <taxon>Dothideomycetes</taxon>
        <taxon>Dothideomycetidae</taxon>
        <taxon>Cladosporiales</taxon>
        <taxon>Cladosporiaceae</taxon>
        <taxon>Cryoendolithus</taxon>
    </lineage>
</organism>
<feature type="transmembrane region" description="Helical" evidence="2">
    <location>
        <begin position="97"/>
        <end position="118"/>
    </location>
</feature>
<dbReference type="Proteomes" id="UP000192596">
    <property type="component" value="Unassembled WGS sequence"/>
</dbReference>
<feature type="compositionally biased region" description="Polar residues" evidence="1">
    <location>
        <begin position="271"/>
        <end position="281"/>
    </location>
</feature>
<evidence type="ECO:0000259" key="3">
    <source>
        <dbReference type="Pfam" id="PF20684"/>
    </source>
</evidence>
<dbReference type="Pfam" id="PF20684">
    <property type="entry name" value="Fung_rhodopsin"/>
    <property type="match status" value="1"/>
</dbReference>
<comment type="caution">
    <text evidence="4">The sequence shown here is derived from an EMBL/GenBank/DDBJ whole genome shotgun (WGS) entry which is preliminary data.</text>
</comment>
<feature type="transmembrane region" description="Helical" evidence="2">
    <location>
        <begin position="171"/>
        <end position="192"/>
    </location>
</feature>
<feature type="transmembrane region" description="Helical" evidence="2">
    <location>
        <begin position="204"/>
        <end position="223"/>
    </location>
</feature>
<dbReference type="AlphaFoldDB" id="A0A1V8SJC5"/>
<feature type="domain" description="Rhodopsin" evidence="3">
    <location>
        <begin position="42"/>
        <end position="249"/>
    </location>
</feature>
<gene>
    <name evidence="4" type="ORF">B0A48_14841</name>
</gene>
<proteinExistence type="predicted"/>
<dbReference type="PANTHER" id="PTHR39614:SF2">
    <property type="entry name" value="INTEGRAL MEMBRANE PROTEIN"/>
    <property type="match status" value="1"/>
</dbReference>
<evidence type="ECO:0000313" key="5">
    <source>
        <dbReference type="Proteomes" id="UP000192596"/>
    </source>
</evidence>
<evidence type="ECO:0000256" key="1">
    <source>
        <dbReference type="SAM" id="MobiDB-lite"/>
    </source>
</evidence>
<evidence type="ECO:0000313" key="4">
    <source>
        <dbReference type="EMBL" id="OQN98981.1"/>
    </source>
</evidence>
<dbReference type="OrthoDB" id="3918601at2759"/>